<comment type="caution">
    <text evidence="2">The sequence shown here is derived from an EMBL/GenBank/DDBJ whole genome shotgun (WGS) entry which is preliminary data.</text>
</comment>
<evidence type="ECO:0000313" key="2">
    <source>
        <dbReference type="EMBL" id="KAL0121106.1"/>
    </source>
</evidence>
<keyword evidence="1" id="KW-1133">Transmembrane helix</keyword>
<keyword evidence="3" id="KW-1185">Reference proteome</keyword>
<name>A0AAW2G1T1_9HYME</name>
<keyword evidence="1" id="KW-0472">Membrane</keyword>
<evidence type="ECO:0000256" key="1">
    <source>
        <dbReference type="SAM" id="Phobius"/>
    </source>
</evidence>
<gene>
    <name evidence="2" type="ORF">PUN28_008670</name>
</gene>
<reference evidence="2 3" key="1">
    <citation type="submission" date="2023-03" db="EMBL/GenBank/DDBJ databases">
        <title>High recombination rates correlate with genetic variation in Cardiocondyla obscurior ants.</title>
        <authorList>
            <person name="Errbii M."/>
        </authorList>
    </citation>
    <scope>NUCLEOTIDE SEQUENCE [LARGE SCALE GENOMIC DNA]</scope>
    <source>
        <strain evidence="2">Alpha-2009</strain>
        <tissue evidence="2">Whole body</tissue>
    </source>
</reference>
<keyword evidence="1" id="KW-0812">Transmembrane</keyword>
<proteinExistence type="predicted"/>
<dbReference type="AlphaFoldDB" id="A0AAW2G1T1"/>
<evidence type="ECO:0000313" key="3">
    <source>
        <dbReference type="Proteomes" id="UP001430953"/>
    </source>
</evidence>
<feature type="transmembrane region" description="Helical" evidence="1">
    <location>
        <begin position="17"/>
        <end position="33"/>
    </location>
</feature>
<dbReference type="EMBL" id="JADYXP020000007">
    <property type="protein sequence ID" value="KAL0121106.1"/>
    <property type="molecule type" value="Genomic_DNA"/>
</dbReference>
<sequence>MREDASYFLISRSIERYFFFFAILSSTTIYLYLTSEERNILIQSTLSVSNVDHACDYHSLTILIPYFRRGITPTRAIFHGKSPGAIFQREIINYYLKLNIGESSRKTGRRRNVHFRTVQCSYTRYESTDGGHVCTR</sequence>
<accession>A0AAW2G1T1</accession>
<dbReference type="Proteomes" id="UP001430953">
    <property type="component" value="Unassembled WGS sequence"/>
</dbReference>
<protein>
    <submittedName>
        <fullName evidence="2">Uncharacterized protein</fullName>
    </submittedName>
</protein>
<organism evidence="2 3">
    <name type="scientific">Cardiocondyla obscurior</name>
    <dbReference type="NCBI Taxonomy" id="286306"/>
    <lineage>
        <taxon>Eukaryota</taxon>
        <taxon>Metazoa</taxon>
        <taxon>Ecdysozoa</taxon>
        <taxon>Arthropoda</taxon>
        <taxon>Hexapoda</taxon>
        <taxon>Insecta</taxon>
        <taxon>Pterygota</taxon>
        <taxon>Neoptera</taxon>
        <taxon>Endopterygota</taxon>
        <taxon>Hymenoptera</taxon>
        <taxon>Apocrita</taxon>
        <taxon>Aculeata</taxon>
        <taxon>Formicoidea</taxon>
        <taxon>Formicidae</taxon>
        <taxon>Myrmicinae</taxon>
        <taxon>Cardiocondyla</taxon>
    </lineage>
</organism>